<accession>A0ABU9B1M1</accession>
<dbReference type="Proteomes" id="UP001371305">
    <property type="component" value="Unassembled WGS sequence"/>
</dbReference>
<dbReference type="EMBL" id="JBBUKT010000013">
    <property type="protein sequence ID" value="MEK7953678.1"/>
    <property type="molecule type" value="Genomic_DNA"/>
</dbReference>
<proteinExistence type="predicted"/>
<evidence type="ECO:0000313" key="3">
    <source>
        <dbReference type="Proteomes" id="UP001371305"/>
    </source>
</evidence>
<comment type="caution">
    <text evidence="2">The sequence shown here is derived from an EMBL/GenBank/DDBJ whole genome shotgun (WGS) entry which is preliminary data.</text>
</comment>
<feature type="domain" description="Ribbon-helix-helix protein CopG" evidence="1">
    <location>
        <begin position="14"/>
        <end position="54"/>
    </location>
</feature>
<name>A0ABU9B1M1_9BACT</name>
<organism evidence="2 3">
    <name type="scientific">Luteolibacter soli</name>
    <dbReference type="NCBI Taxonomy" id="3135280"/>
    <lineage>
        <taxon>Bacteria</taxon>
        <taxon>Pseudomonadati</taxon>
        <taxon>Verrucomicrobiota</taxon>
        <taxon>Verrucomicrobiia</taxon>
        <taxon>Verrucomicrobiales</taxon>
        <taxon>Verrucomicrobiaceae</taxon>
        <taxon>Luteolibacter</taxon>
    </lineage>
</organism>
<dbReference type="InterPro" id="IPR013321">
    <property type="entry name" value="Arc_rbn_hlx_hlx"/>
</dbReference>
<dbReference type="Gene3D" id="1.10.1220.10">
    <property type="entry name" value="Met repressor-like"/>
    <property type="match status" value="1"/>
</dbReference>
<dbReference type="Pfam" id="PF01402">
    <property type="entry name" value="RHH_1"/>
    <property type="match status" value="1"/>
</dbReference>
<evidence type="ECO:0000259" key="1">
    <source>
        <dbReference type="Pfam" id="PF01402"/>
    </source>
</evidence>
<keyword evidence="3" id="KW-1185">Reference proteome</keyword>
<protein>
    <submittedName>
        <fullName evidence="2">CopG family transcriptional regulator</fullName>
    </submittedName>
</protein>
<evidence type="ECO:0000313" key="2">
    <source>
        <dbReference type="EMBL" id="MEK7953678.1"/>
    </source>
</evidence>
<dbReference type="CDD" id="cd21631">
    <property type="entry name" value="RHH_CopG_NikR-like"/>
    <property type="match status" value="1"/>
</dbReference>
<gene>
    <name evidence="2" type="ORF">WKV53_24395</name>
</gene>
<sequence length="89" mass="10010">MKKGVNYRDALKKKRTIIDLPDEDLKRLDDLADENSVPRATVLREAVAEYVVRKGKAPSTPKPLAGFGALKGYYGDAQAYQDELRGEWE</sequence>
<dbReference type="RefSeq" id="WP_341407445.1">
    <property type="nucleotide sequence ID" value="NZ_JBBUKT010000013.1"/>
</dbReference>
<reference evidence="2 3" key="1">
    <citation type="submission" date="2024-04" db="EMBL/GenBank/DDBJ databases">
        <title>Luteolibacter sp. isolated from soil.</title>
        <authorList>
            <person name="An J."/>
        </authorList>
    </citation>
    <scope>NUCLEOTIDE SEQUENCE [LARGE SCALE GENOMIC DNA]</scope>
    <source>
        <strain evidence="2 3">Y139</strain>
    </source>
</reference>
<dbReference type="InterPro" id="IPR002145">
    <property type="entry name" value="CopG"/>
</dbReference>